<evidence type="ECO:0000313" key="1">
    <source>
        <dbReference type="EMBL" id="CAF4022610.1"/>
    </source>
</evidence>
<accession>A0A8S2P144</accession>
<dbReference type="Proteomes" id="UP000681720">
    <property type="component" value="Unassembled WGS sequence"/>
</dbReference>
<organism evidence="1 2">
    <name type="scientific">Rotaria magnacalcarata</name>
    <dbReference type="NCBI Taxonomy" id="392030"/>
    <lineage>
        <taxon>Eukaryota</taxon>
        <taxon>Metazoa</taxon>
        <taxon>Spiralia</taxon>
        <taxon>Gnathifera</taxon>
        <taxon>Rotifera</taxon>
        <taxon>Eurotatoria</taxon>
        <taxon>Bdelloidea</taxon>
        <taxon>Philodinida</taxon>
        <taxon>Philodinidae</taxon>
        <taxon>Rotaria</taxon>
    </lineage>
</organism>
<dbReference type="EMBL" id="CAJOBJ010005157">
    <property type="protein sequence ID" value="CAF4022610.1"/>
    <property type="molecule type" value="Genomic_DNA"/>
</dbReference>
<dbReference type="AlphaFoldDB" id="A0A8S2P144"/>
<protein>
    <submittedName>
        <fullName evidence="1">Uncharacterized protein</fullName>
    </submittedName>
</protein>
<reference evidence="1" key="1">
    <citation type="submission" date="2021-02" db="EMBL/GenBank/DDBJ databases">
        <authorList>
            <person name="Nowell W R."/>
        </authorList>
    </citation>
    <scope>NUCLEOTIDE SEQUENCE</scope>
</reference>
<evidence type="ECO:0000313" key="2">
    <source>
        <dbReference type="Proteomes" id="UP000681720"/>
    </source>
</evidence>
<feature type="non-terminal residue" evidence="1">
    <location>
        <position position="1"/>
    </location>
</feature>
<name>A0A8S2P144_9BILA</name>
<comment type="caution">
    <text evidence="1">The sequence shown here is derived from an EMBL/GenBank/DDBJ whole genome shotgun (WGS) entry which is preliminary data.</text>
</comment>
<proteinExistence type="predicted"/>
<gene>
    <name evidence="1" type="ORF">GIL414_LOCUS12956</name>
</gene>
<sequence>MCLDEFTRAGLMNCLDKSTKIFMSDEADMVFVDAGLFNGFAKPSTEANCRLMILYDRMFCPYVRRLASKTVVVEKSKLNLLGLSTGELMGTVVSRLKSGGSWDPMIGRFSWWVLDGPPMMEQLIEPVINRLIPSIEQLSFACSLIRNCTFKYDNGALSRVVMWGNSIRQKSYEHRHDASLSSLLGKSIQHVHRYAAFIQTLEYGLDICMEFIDHFKEFPSDGNIDQSLIERIDGMFHELFHEQIGVDKQVHQLLNNDQVVVRAIDLVSGLLQQMKILMDDTHAPVWNGSSSRSVVVLPISTERNLDVDNSQKKKKRDFAAYVSNERLHRIAVEVLLFPSLCFTVTQLHKSSLLHNALSTDIRVVLEHLVKCELLECVSKGIKTTRRSTSVYVKRLPLCDHDGRIRTEQRMIFDEKLNEYRFHHPNFTLNEYLKKNTTISLDATGFATDELVNFFSLPEYMMIELNPLYNLKESGNTKQTTTNTNDVDVQDKLSNNSSTVFNDFEYNQHITTDSVPLITLTNSDDVACMFDDALETITRSYIGKKDIPGSKPDNIMHSMSICQNDTSQINVLLNDNTEQSENIAINNIDSSSGGATTLHRSAKISEQEAQEQLSDDSDVTFWFPPAWRLRSKTRSNHDSDSDMLYV</sequence>